<keyword evidence="6" id="KW-1185">Reference proteome</keyword>
<feature type="region of interest" description="Disordered" evidence="1">
    <location>
        <begin position="157"/>
        <end position="237"/>
    </location>
</feature>
<dbReference type="VEuPathDB" id="FungiDB:PC9H_005988"/>
<evidence type="ECO:0000259" key="4">
    <source>
        <dbReference type="Pfam" id="PF14228"/>
    </source>
</evidence>
<comment type="caution">
    <text evidence="5">The sequence shown here is derived from an EMBL/GenBank/DDBJ whole genome shotgun (WGS) entry which is preliminary data.</text>
</comment>
<protein>
    <submittedName>
        <fullName evidence="5">Cell morphoproteinsis protein PAG1</fullName>
    </submittedName>
</protein>
<dbReference type="Pfam" id="PF14228">
    <property type="entry name" value="MOR2-PAG1_mid"/>
    <property type="match status" value="1"/>
</dbReference>
<dbReference type="EMBL" id="JACETU010000004">
    <property type="protein sequence ID" value="KAF7430284.1"/>
    <property type="molecule type" value="Genomic_DNA"/>
</dbReference>
<gene>
    <name evidence="5" type="primary">TAO3</name>
    <name evidence="5" type="ORF">PC9H_005988</name>
</gene>
<dbReference type="Pfam" id="PF14225">
    <property type="entry name" value="MOR2-PAG1_C"/>
    <property type="match status" value="1"/>
</dbReference>
<dbReference type="GO" id="GO:0030427">
    <property type="term" value="C:site of polarized growth"/>
    <property type="evidence" value="ECO:0007669"/>
    <property type="project" value="TreeGrafter"/>
</dbReference>
<dbReference type="InterPro" id="IPR025614">
    <property type="entry name" value="Cell_morpho_N"/>
</dbReference>
<feature type="domain" description="Cell morphogenesis protein C-terminal" evidence="3">
    <location>
        <begin position="1977"/>
        <end position="2223"/>
    </location>
</feature>
<feature type="domain" description="Cell morphogenesis central region" evidence="4">
    <location>
        <begin position="1767"/>
        <end position="1937"/>
    </location>
</feature>
<feature type="region of interest" description="Disordered" evidence="1">
    <location>
        <begin position="99"/>
        <end position="120"/>
    </location>
</feature>
<dbReference type="PANTHER" id="PTHR12295">
    <property type="entry name" value="FURRY-RELATED"/>
    <property type="match status" value="1"/>
</dbReference>
<dbReference type="SUPFAM" id="SSF48371">
    <property type="entry name" value="ARM repeat"/>
    <property type="match status" value="1"/>
</dbReference>
<dbReference type="Pfam" id="PF14222">
    <property type="entry name" value="MOR2-PAG1_N"/>
    <property type="match status" value="1"/>
</dbReference>
<feature type="compositionally biased region" description="Low complexity" evidence="1">
    <location>
        <begin position="107"/>
        <end position="120"/>
    </location>
</feature>
<evidence type="ECO:0000259" key="3">
    <source>
        <dbReference type="Pfam" id="PF14225"/>
    </source>
</evidence>
<dbReference type="InterPro" id="IPR025481">
    <property type="entry name" value="Cell_Morphogen_C"/>
</dbReference>
<dbReference type="RefSeq" id="XP_036631562.1">
    <property type="nucleotide sequence ID" value="XM_036775543.1"/>
</dbReference>
<sequence length="2423" mass="269406">MVSDGMQITIPDFDDNEYGSAPIPFGRSANPFGGGGGGGLGLSASSFSASAFGSSGSGQDSPTITTPLADRWDKSHGRGDSVASVDSANSFTTRFAAKSHNPFSNHAPQPSTSSSPFTKKPSFASIRNAFKSSAKTATSDTPPPVPQFDLQAYPVLKNPFNRSNSSLNQRQAAMSPPYARPSTPGSADFKFGRSRNKSHTPGKSHHSQSGSIFHVSDAGSDYGATPQFSSSPPPVPRVPNTYGFASRSETPDMDDDKVVMDPKTPSDYALHAVFMRFASVAESKISTFLRNTAQDPSLPATLAVGIDPKFDDTLQSLAKIAQKNCKPVVDSIMRWRKSQQQEPVGTDIINIHTTSRDRSYDISTLLAERKALASIYIMCRALIAVLQAASREALGDTLGYSLEDTTFEQFRRPDLKLLAQSANHRANAELYATLIGLLANIRFVSVTDRFLSELGPVASGQVPKDSDMKYENLLQGLRHVTIKVWPPETFEEGAEFLESLSKSFANAHGLRLKIAFAETLLHLIHPIGKTAQAETNNPQWAKAIEIIYPKAKEMVSKPRYWHAAYPLLVTSLCVAPQAFFLKNWLPCFESGLSKLKERPYRVPILNGLIRLLWTYLYRCPETASTTTAKLETLLKSFFPPNRLTVYPQEDQLQPFVYIVHFILSRHFEYGSDICMELMQESAVKSIQHSGSTASVLAPERTAIAVQAILLTLHRMESDEHFPSWPTSADFSVIPTKADYPSSSDFLPPAIMSRPGVQELFDRCGAVLAILTVHCGKSVGYMSIFDDQWSYARLNPAYEESNNYVVRKHLEGAFAYPASCVAQITMLQTCFQSWPRCLPTTIPLADAIDILLRGVVHVEPSLGEVAREAVKRFMAEPTQAMVVLSRFAVLMFSPTGFLQENNGPRLPIEASQLLQLWIELVDGWVKTLTKQPRTSLNDDETQRCSEIEAGGLFLLAHENPGIHSAGVTVLRFLGLLVVHVDGRPFGPNELPATTMRFVEILHGRGVGKSYLSGYDELLEGPDLDRLEQWRQLKRIDVPLRMADSAKDIDKKLWRYAFPMLLQSSTDQSSQVLTTFRESLIAAVSRCLPLISHIAGLSSRAPPGIPTRNQSIERDGQKLVMDNKQLIDQWYIWVKILCSTAISESSRPALTQLGREHSRAPSDISFERERLSTTRGLFRYLTPFLDSEYTQFRDAAVLCISSFPSSGYSQLLEDLSLLASRQFYDDSRAKTPNLGMEQSHGLASRQLLEDLRPKAGMAIVVDRTRRQERLHSAVARIYYLTAHYLQHTRSTGRQAALANVLKFVRNTQAFLTSPETRDNPALQRLRRYFCGTVERLFDGMASLKDSDRFIPSKMHLTLYHLCEGWCQLGPQSEIAKQRLILMQRAAASVTQDSKEAVKRFQAETTVLSYAAAGALASLVAKAYFPPEQASNSPTERPSPEDLKPLTTQGVMDKISAILACSHAPSVTRGKKALKLLLSCKSRDHAFTAEALKRAVVADSTLDSEAARAFEVISEVVCSSDFHPFSFAQAVCLALANLSHPRIEVRRSAFSMLEAVHHRTSGLLPMSHFDPAIGSQAPPTYLHGHRQVSEFLAGEHPNQALDVLAQLAIWLPQLTQTKPRISLLLLQTLEDWIVNIELRENGQFTREGMSALYHLMSLTLHYASTHTEQVLALWTKLVEPPNDDNGVATALFLLQQSHKVGTVEFIQCSSTIIACLCQTRLGPSIYAELCSIIEPARMLPTLDHKLQFPDAVDMELWSDLDTLFAGKPRVTLSSAQYAWLFLADVAFQRQWEFKSELPSILHSIFIHLDYHHSFVRAQARRMLFQLLRSWIPGYDELVNRNEHPSCSTLKAMVAELEEEGDSLFWRSDEAVLDVKNKMARLCETVLGFLDPLVPRLAERWGSLAVSWGTSCSIRGFAFRSLQIFRAILPRTCASDMALLLGRLSNTISSADENIQMFTSELIQTLSALVSSKDLESTFLPQLYWCCCAGLMTTVQREFVQVLQLLESILDRVDLDDVTDILLSHQPPKWTGPVSLQPALLKGLRSSVTFEATFRLLQRFAKVEDDRLIDASGGRVRDLYTAALPRCLYAMATDGPSESLKEFAEDIARLAEKEERHSIRKIMMSFSKGHFRTKDDFLRQSVSSLREHYSTQWHDIDTLLLGLVLNNERWTRIYSMQILKGLFQQRVARNPSDLLGSELLMPLLRLLETDLAPNALEVLEEPIAMSGGGPPAKHVLRMSMHSAVPSRMSGTAAEVFGVPEESGWCVARADTQRSTCHHNMTTVFDTCSVSARPSRIDFEPEHDVEGDHPHLNDQDDQDDLGGLVQKLHELSTFFQDDDDSLQVPAAPIPPPDRRLEARVAAILAKSTATDVVSDVPQTPFLDVFRVSAIPDFDDSDGYSDSESDDEPFIFDSPAAAFRVAPKGSPYH</sequence>
<feature type="domain" description="Cell morphogenesis protein N-terminal" evidence="2">
    <location>
        <begin position="368"/>
        <end position="924"/>
    </location>
</feature>
<feature type="compositionally biased region" description="Basic residues" evidence="1">
    <location>
        <begin position="192"/>
        <end position="206"/>
    </location>
</feature>
<reference evidence="5" key="1">
    <citation type="submission" date="2019-07" db="EMBL/GenBank/DDBJ databases">
        <authorList>
            <person name="Palmer J.M."/>
        </authorList>
    </citation>
    <scope>NUCLEOTIDE SEQUENCE</scope>
    <source>
        <strain evidence="5">PC9</strain>
    </source>
</reference>
<feature type="compositionally biased region" description="Basic and acidic residues" evidence="1">
    <location>
        <begin position="70"/>
        <end position="79"/>
    </location>
</feature>
<dbReference type="OrthoDB" id="6287725at2759"/>
<dbReference type="InterPro" id="IPR029473">
    <property type="entry name" value="MOR2-PAG1_mid"/>
</dbReference>
<evidence type="ECO:0000256" key="1">
    <source>
        <dbReference type="SAM" id="MobiDB-lite"/>
    </source>
</evidence>
<evidence type="ECO:0000313" key="5">
    <source>
        <dbReference type="EMBL" id="KAF7430284.1"/>
    </source>
</evidence>
<name>A0A8H6ZSZ9_PLEOS</name>
<dbReference type="GO" id="GO:0000902">
    <property type="term" value="P:cell morphogenesis"/>
    <property type="evidence" value="ECO:0007669"/>
    <property type="project" value="InterPro"/>
</dbReference>
<dbReference type="GeneID" id="59375806"/>
<dbReference type="InterPro" id="IPR039867">
    <property type="entry name" value="Furry/Tao3/Mor2"/>
</dbReference>
<dbReference type="Proteomes" id="UP000623687">
    <property type="component" value="Unassembled WGS sequence"/>
</dbReference>
<accession>A0A8H6ZSZ9</accession>
<organism evidence="5 6">
    <name type="scientific">Pleurotus ostreatus</name>
    <name type="common">Oyster mushroom</name>
    <name type="synonym">White-rot fungus</name>
    <dbReference type="NCBI Taxonomy" id="5322"/>
    <lineage>
        <taxon>Eukaryota</taxon>
        <taxon>Fungi</taxon>
        <taxon>Dikarya</taxon>
        <taxon>Basidiomycota</taxon>
        <taxon>Agaricomycotina</taxon>
        <taxon>Agaricomycetes</taxon>
        <taxon>Agaricomycetidae</taxon>
        <taxon>Agaricales</taxon>
        <taxon>Pleurotineae</taxon>
        <taxon>Pleurotaceae</taxon>
        <taxon>Pleurotus</taxon>
    </lineage>
</organism>
<dbReference type="GO" id="GO:0005938">
    <property type="term" value="C:cell cortex"/>
    <property type="evidence" value="ECO:0007669"/>
    <property type="project" value="TreeGrafter"/>
</dbReference>
<dbReference type="PANTHER" id="PTHR12295:SF30">
    <property type="entry name" value="PROTEIN FURRY"/>
    <property type="match status" value="1"/>
</dbReference>
<evidence type="ECO:0000313" key="6">
    <source>
        <dbReference type="Proteomes" id="UP000623687"/>
    </source>
</evidence>
<dbReference type="InterPro" id="IPR016024">
    <property type="entry name" value="ARM-type_fold"/>
</dbReference>
<evidence type="ECO:0000259" key="2">
    <source>
        <dbReference type="Pfam" id="PF14222"/>
    </source>
</evidence>
<feature type="region of interest" description="Disordered" evidence="1">
    <location>
        <begin position="51"/>
        <end position="85"/>
    </location>
</feature>
<feature type="compositionally biased region" description="Polar residues" evidence="1">
    <location>
        <begin position="160"/>
        <end position="172"/>
    </location>
</feature>
<proteinExistence type="predicted"/>